<dbReference type="SUPFAM" id="SSF56281">
    <property type="entry name" value="Metallo-hydrolase/oxidoreductase"/>
    <property type="match status" value="1"/>
</dbReference>
<dbReference type="PANTHER" id="PTHR43546">
    <property type="entry name" value="UPF0173 METAL-DEPENDENT HYDROLASE MJ1163-RELATED"/>
    <property type="match status" value="1"/>
</dbReference>
<accession>A0A7S3I8E2</accession>
<reference evidence="1" key="1">
    <citation type="submission" date="2021-01" db="EMBL/GenBank/DDBJ databases">
        <authorList>
            <person name="Corre E."/>
            <person name="Pelletier E."/>
            <person name="Niang G."/>
            <person name="Scheremetjew M."/>
            <person name="Finn R."/>
            <person name="Kale V."/>
            <person name="Holt S."/>
            <person name="Cochrane G."/>
            <person name="Meng A."/>
            <person name="Brown T."/>
            <person name="Cohen L."/>
        </authorList>
    </citation>
    <scope>NUCLEOTIDE SEQUENCE</scope>
    <source>
        <strain evidence="1">Fehren 1</strain>
    </source>
</reference>
<name>A0A7S3I8E2_9SPIT</name>
<dbReference type="InterPro" id="IPR036866">
    <property type="entry name" value="RibonucZ/Hydroxyglut_hydro"/>
</dbReference>
<dbReference type="EMBL" id="HBIE01037877">
    <property type="protein sequence ID" value="CAE0316641.1"/>
    <property type="molecule type" value="Transcribed_RNA"/>
</dbReference>
<dbReference type="Gene3D" id="3.60.15.10">
    <property type="entry name" value="Ribonuclease Z/Hydroxyacylglutathione hydrolase-like"/>
    <property type="match status" value="1"/>
</dbReference>
<sequence length="265" mass="28693">MVEAKTSQAKIMWLGHAGFKVTFMHEGVERVVYIDPWFGNPKYPESLKDEAGGAPIPTDADLVLITHGHFDHASHADAVQKASTKPCKIAASFELCNFYKLNKGVAEDGVVAGNICGTIDLEWCKITMVHAVHSSSCGFSEDGISHYAGPASGWVLRLDNGVSVYHAGDTGVFTDMNIINELYTPTHLCLPIGGNFTMGPEEAAYGVAKFLTNASVVIPMHFLTFPLLKGDLPAFKSELDKRGVTGKQIVDSYADLLGKWMDLTV</sequence>
<dbReference type="NCBIfam" id="NF001911">
    <property type="entry name" value="PRK00685.1"/>
    <property type="match status" value="1"/>
</dbReference>
<evidence type="ECO:0000313" key="1">
    <source>
        <dbReference type="EMBL" id="CAE0316641.1"/>
    </source>
</evidence>
<dbReference type="AlphaFoldDB" id="A0A7S3I8E2"/>
<dbReference type="Pfam" id="PF13483">
    <property type="entry name" value="Lactamase_B_3"/>
    <property type="match status" value="1"/>
</dbReference>
<proteinExistence type="predicted"/>
<gene>
    <name evidence="1" type="ORF">FEHR0123_LOCUS11617</name>
</gene>
<organism evidence="1">
    <name type="scientific">Favella ehrenbergii</name>
    <dbReference type="NCBI Taxonomy" id="182087"/>
    <lineage>
        <taxon>Eukaryota</taxon>
        <taxon>Sar</taxon>
        <taxon>Alveolata</taxon>
        <taxon>Ciliophora</taxon>
        <taxon>Intramacronucleata</taxon>
        <taxon>Spirotrichea</taxon>
        <taxon>Choreotrichia</taxon>
        <taxon>Tintinnida</taxon>
        <taxon>Xystonellidae</taxon>
        <taxon>Favella</taxon>
    </lineage>
</organism>
<protein>
    <submittedName>
        <fullName evidence="1">Uncharacterized protein</fullName>
    </submittedName>
</protein>
<dbReference type="PANTHER" id="PTHR43546:SF3">
    <property type="entry name" value="UPF0173 METAL-DEPENDENT HYDROLASE MJ1163"/>
    <property type="match status" value="1"/>
</dbReference>
<dbReference type="InterPro" id="IPR050114">
    <property type="entry name" value="UPF0173_UPF0282_UlaG_hydrolase"/>
</dbReference>